<sequence>MTTQKLVLTTTSLHNVVIANSSDVIYYEVVTPKWERGVTRINKFNPNAHGFDLVAELKNEDDRPVAVRIHGGEFRPVEEFLRRQEGEAITSGRFRGKDGRSYLWRLNHRNLELVHEDAPEGKPLAVFHRQKRYFFVLRMSRQPFIEIDMSVLDTLDSLIISFLLIERRRRHGAK</sequence>
<reference evidence="2 3" key="1">
    <citation type="submission" date="2019-02" db="EMBL/GenBank/DDBJ databases">
        <title>Genome sequencing of the rare red list fungi Hericium alpestre (H. flagellum).</title>
        <authorList>
            <person name="Buettner E."/>
            <person name="Kellner H."/>
        </authorList>
    </citation>
    <scope>NUCLEOTIDE SEQUENCE [LARGE SCALE GENOMIC DNA]</scope>
    <source>
        <strain evidence="2 3">DSM 108284</strain>
    </source>
</reference>
<proteinExistence type="predicted"/>
<gene>
    <name evidence="2" type="ORF">EWM64_g1781</name>
</gene>
<dbReference type="Proteomes" id="UP000298061">
    <property type="component" value="Unassembled WGS sequence"/>
</dbReference>
<evidence type="ECO:0000259" key="1">
    <source>
        <dbReference type="Pfam" id="PF20236"/>
    </source>
</evidence>
<comment type="caution">
    <text evidence="2">The sequence shown here is derived from an EMBL/GenBank/DDBJ whole genome shotgun (WGS) entry which is preliminary data.</text>
</comment>
<keyword evidence="3" id="KW-1185">Reference proteome</keyword>
<evidence type="ECO:0000313" key="3">
    <source>
        <dbReference type="Proteomes" id="UP000298061"/>
    </source>
</evidence>
<dbReference type="EMBL" id="SFCI01000129">
    <property type="protein sequence ID" value="TFY82240.1"/>
    <property type="molecule type" value="Genomic_DNA"/>
</dbReference>
<name>A0A4Z0A6Y2_9AGAM</name>
<protein>
    <recommendedName>
        <fullName evidence="1">DUF6593 domain-containing protein</fullName>
    </recommendedName>
</protein>
<organism evidence="2 3">
    <name type="scientific">Hericium alpestre</name>
    <dbReference type="NCBI Taxonomy" id="135208"/>
    <lineage>
        <taxon>Eukaryota</taxon>
        <taxon>Fungi</taxon>
        <taxon>Dikarya</taxon>
        <taxon>Basidiomycota</taxon>
        <taxon>Agaricomycotina</taxon>
        <taxon>Agaricomycetes</taxon>
        <taxon>Russulales</taxon>
        <taxon>Hericiaceae</taxon>
        <taxon>Hericium</taxon>
    </lineage>
</organism>
<dbReference type="OrthoDB" id="3185381at2759"/>
<evidence type="ECO:0000313" key="2">
    <source>
        <dbReference type="EMBL" id="TFY82240.1"/>
    </source>
</evidence>
<dbReference type="AlphaFoldDB" id="A0A4Z0A6Y2"/>
<accession>A0A4Z0A6Y2</accession>
<dbReference type="InterPro" id="IPR046528">
    <property type="entry name" value="DUF6593"/>
</dbReference>
<feature type="domain" description="DUF6593" evidence="1">
    <location>
        <begin position="12"/>
        <end position="170"/>
    </location>
</feature>
<dbReference type="Pfam" id="PF20236">
    <property type="entry name" value="DUF6593"/>
    <property type="match status" value="1"/>
</dbReference>